<dbReference type="SUPFAM" id="SSF46689">
    <property type="entry name" value="Homeodomain-like"/>
    <property type="match status" value="1"/>
</dbReference>
<accession>A0A9P0PUZ0</accession>
<reference evidence="2" key="1">
    <citation type="submission" date="2022-03" db="EMBL/GenBank/DDBJ databases">
        <authorList>
            <person name="Sayadi A."/>
        </authorList>
    </citation>
    <scope>NUCLEOTIDE SEQUENCE</scope>
</reference>
<evidence type="ECO:0000256" key="1">
    <source>
        <dbReference type="ARBA" id="ARBA00004123"/>
    </source>
</evidence>
<gene>
    <name evidence="2" type="ORF">ACAOBT_LOCUS24157</name>
</gene>
<proteinExistence type="predicted"/>
<evidence type="ECO:0008006" key="4">
    <source>
        <dbReference type="Google" id="ProtNLM"/>
    </source>
</evidence>
<organism evidence="2 3">
    <name type="scientific">Acanthoscelides obtectus</name>
    <name type="common">Bean weevil</name>
    <name type="synonym">Bruchus obtectus</name>
    <dbReference type="NCBI Taxonomy" id="200917"/>
    <lineage>
        <taxon>Eukaryota</taxon>
        <taxon>Metazoa</taxon>
        <taxon>Ecdysozoa</taxon>
        <taxon>Arthropoda</taxon>
        <taxon>Hexapoda</taxon>
        <taxon>Insecta</taxon>
        <taxon>Pterygota</taxon>
        <taxon>Neoptera</taxon>
        <taxon>Endopterygota</taxon>
        <taxon>Coleoptera</taxon>
        <taxon>Polyphaga</taxon>
        <taxon>Cucujiformia</taxon>
        <taxon>Chrysomeloidea</taxon>
        <taxon>Chrysomelidae</taxon>
        <taxon>Bruchinae</taxon>
        <taxon>Bruchini</taxon>
        <taxon>Acanthoscelides</taxon>
    </lineage>
</organism>
<dbReference type="AlphaFoldDB" id="A0A9P0PUZ0"/>
<keyword evidence="3" id="KW-1185">Reference proteome</keyword>
<dbReference type="EMBL" id="CAKOFQ010007314">
    <property type="protein sequence ID" value="CAH1998118.1"/>
    <property type="molecule type" value="Genomic_DNA"/>
</dbReference>
<evidence type="ECO:0000313" key="3">
    <source>
        <dbReference type="Proteomes" id="UP001152888"/>
    </source>
</evidence>
<dbReference type="GO" id="GO:0005634">
    <property type="term" value="C:nucleus"/>
    <property type="evidence" value="ECO:0007669"/>
    <property type="project" value="UniProtKB-SubCell"/>
</dbReference>
<dbReference type="InterPro" id="IPR009057">
    <property type="entry name" value="Homeodomain-like_sf"/>
</dbReference>
<name>A0A9P0PUZ0_ACAOB</name>
<protein>
    <recommendedName>
        <fullName evidence="4">HTH psq-type domain-containing protein</fullName>
    </recommendedName>
</protein>
<dbReference type="OrthoDB" id="6770592at2759"/>
<dbReference type="Proteomes" id="UP001152888">
    <property type="component" value="Unassembled WGS sequence"/>
</dbReference>
<comment type="subcellular location">
    <subcellularLocation>
        <location evidence="1">Nucleus</location>
    </subcellularLocation>
</comment>
<evidence type="ECO:0000313" key="2">
    <source>
        <dbReference type="EMBL" id="CAH1998118.1"/>
    </source>
</evidence>
<comment type="caution">
    <text evidence="2">The sequence shown here is derived from an EMBL/GenBank/DDBJ whole genome shotgun (WGS) entry which is preliminary data.</text>
</comment>
<sequence>MPKTTVVDKKRKKWNEENMRKAVIAARCKQMGYLKARKTYNVPGATLFRLCKKNMEPEVVCRTKLGRKRLAYCERSGLIIALNGLLRTLGHLLEGRAKGRDVAQHHQGSTCQVVYYTELVFGLVADQVSELVFQDSFDMRNHFRLVDKKSGVEIVYQVVCKDL</sequence>
<dbReference type="Gene3D" id="1.10.10.60">
    <property type="entry name" value="Homeodomain-like"/>
    <property type="match status" value="1"/>
</dbReference>